<proteinExistence type="predicted"/>
<dbReference type="EMBL" id="JAPFFJ010000002">
    <property type="protein sequence ID" value="KAJ6434567.1"/>
    <property type="molecule type" value="Genomic_DNA"/>
</dbReference>
<dbReference type="AlphaFoldDB" id="A0AAD6L3F5"/>
<keyword evidence="2" id="KW-1185">Reference proteome</keyword>
<evidence type="ECO:0000313" key="2">
    <source>
        <dbReference type="Proteomes" id="UP001162972"/>
    </source>
</evidence>
<protein>
    <submittedName>
        <fullName evidence="1">Uncharacterized protein</fullName>
    </submittedName>
</protein>
<name>A0AAD6L3F5_9ROSI</name>
<comment type="caution">
    <text evidence="1">The sequence shown here is derived from an EMBL/GenBank/DDBJ whole genome shotgun (WGS) entry which is preliminary data.</text>
</comment>
<organism evidence="1 2">
    <name type="scientific">Salix udensis</name>
    <dbReference type="NCBI Taxonomy" id="889485"/>
    <lineage>
        <taxon>Eukaryota</taxon>
        <taxon>Viridiplantae</taxon>
        <taxon>Streptophyta</taxon>
        <taxon>Embryophyta</taxon>
        <taxon>Tracheophyta</taxon>
        <taxon>Spermatophyta</taxon>
        <taxon>Magnoliopsida</taxon>
        <taxon>eudicotyledons</taxon>
        <taxon>Gunneridae</taxon>
        <taxon>Pentapetalae</taxon>
        <taxon>rosids</taxon>
        <taxon>fabids</taxon>
        <taxon>Malpighiales</taxon>
        <taxon>Salicaceae</taxon>
        <taxon>Saliceae</taxon>
        <taxon>Salix</taxon>
    </lineage>
</organism>
<dbReference type="Proteomes" id="UP001162972">
    <property type="component" value="Chromosome 13"/>
</dbReference>
<reference evidence="1 2" key="1">
    <citation type="journal article" date="2023" name="Int. J. Mol. Sci.">
        <title>De Novo Assembly and Annotation of 11 Diverse Shrub Willow (Salix) Genomes Reveals Novel Gene Organization in Sex-Linked Regions.</title>
        <authorList>
            <person name="Hyden B."/>
            <person name="Feng K."/>
            <person name="Yates T.B."/>
            <person name="Jawdy S."/>
            <person name="Cereghino C."/>
            <person name="Smart L.B."/>
            <person name="Muchero W."/>
        </authorList>
    </citation>
    <scope>NUCLEOTIDE SEQUENCE [LARGE SCALE GENOMIC DNA]</scope>
    <source>
        <tissue evidence="1">Shoot tip</tissue>
    </source>
</reference>
<evidence type="ECO:0000313" key="1">
    <source>
        <dbReference type="EMBL" id="KAJ6434567.1"/>
    </source>
</evidence>
<accession>A0AAD6L3F5</accession>
<gene>
    <name evidence="1" type="ORF">OIU84_018140</name>
</gene>
<sequence>MRRTRLMMLRERILMPKPKPKQAAHLRMLMTMMRMNFMMSCSEEALLPATTLSL</sequence>